<dbReference type="Proteomes" id="UP001293593">
    <property type="component" value="Unassembled WGS sequence"/>
</dbReference>
<dbReference type="AlphaFoldDB" id="A0AAE1MBV5"/>
<dbReference type="CDD" id="cd01958">
    <property type="entry name" value="HPS_like"/>
    <property type="match status" value="1"/>
</dbReference>
<name>A0AAE1MBV5_9FABA</name>
<organism evidence="5 6">
    <name type="scientific">Acacia crassicarpa</name>
    <name type="common">northern wattle</name>
    <dbReference type="NCBI Taxonomy" id="499986"/>
    <lineage>
        <taxon>Eukaryota</taxon>
        <taxon>Viridiplantae</taxon>
        <taxon>Streptophyta</taxon>
        <taxon>Embryophyta</taxon>
        <taxon>Tracheophyta</taxon>
        <taxon>Spermatophyta</taxon>
        <taxon>Magnoliopsida</taxon>
        <taxon>eudicotyledons</taxon>
        <taxon>Gunneridae</taxon>
        <taxon>Pentapetalae</taxon>
        <taxon>rosids</taxon>
        <taxon>fabids</taxon>
        <taxon>Fabales</taxon>
        <taxon>Fabaceae</taxon>
        <taxon>Caesalpinioideae</taxon>
        <taxon>mimosoid clade</taxon>
        <taxon>Acacieae</taxon>
        <taxon>Acacia</taxon>
    </lineage>
</organism>
<feature type="region of interest" description="Disordered" evidence="2">
    <location>
        <begin position="28"/>
        <end position="119"/>
    </location>
</feature>
<dbReference type="Gene3D" id="1.10.110.10">
    <property type="entry name" value="Plant lipid-transfer and hydrophobic proteins"/>
    <property type="match status" value="1"/>
</dbReference>
<evidence type="ECO:0000313" key="5">
    <source>
        <dbReference type="EMBL" id="KAK4259735.1"/>
    </source>
</evidence>
<keyword evidence="3" id="KW-0732">Signal</keyword>
<evidence type="ECO:0000259" key="4">
    <source>
        <dbReference type="SMART" id="SM00499"/>
    </source>
</evidence>
<feature type="compositionally biased region" description="Pro residues" evidence="2">
    <location>
        <begin position="32"/>
        <end position="114"/>
    </location>
</feature>
<feature type="chain" id="PRO_5042004367" description="Bifunctional inhibitor/plant lipid transfer protein/seed storage helical domain-containing protein" evidence="3">
    <location>
        <begin position="27"/>
        <end position="202"/>
    </location>
</feature>
<dbReference type="SUPFAM" id="SSF47699">
    <property type="entry name" value="Bifunctional inhibitor/lipid-transfer protein/seed storage 2S albumin"/>
    <property type="match status" value="1"/>
</dbReference>
<dbReference type="InterPro" id="IPR051636">
    <property type="entry name" value="Plant_LTP/defense-related"/>
</dbReference>
<dbReference type="InterPro" id="IPR027923">
    <property type="entry name" value="Hydrophob_seed_dom"/>
</dbReference>
<dbReference type="Pfam" id="PF14547">
    <property type="entry name" value="Hydrophob_seed"/>
    <property type="match status" value="1"/>
</dbReference>
<dbReference type="InterPro" id="IPR036312">
    <property type="entry name" value="Bifun_inhib/LTP/seed_sf"/>
</dbReference>
<keyword evidence="6" id="KW-1185">Reference proteome</keyword>
<evidence type="ECO:0000256" key="1">
    <source>
        <dbReference type="ARBA" id="ARBA00008965"/>
    </source>
</evidence>
<dbReference type="InterPro" id="IPR016140">
    <property type="entry name" value="Bifunc_inhib/LTP/seed_store"/>
</dbReference>
<reference evidence="5" key="1">
    <citation type="submission" date="2023-10" db="EMBL/GenBank/DDBJ databases">
        <title>Chromosome-level genome of the transformable northern wattle, Acacia crassicarpa.</title>
        <authorList>
            <person name="Massaro I."/>
            <person name="Sinha N.R."/>
            <person name="Poethig S."/>
            <person name="Leichty A.R."/>
        </authorList>
    </citation>
    <scope>NUCLEOTIDE SEQUENCE</scope>
    <source>
        <strain evidence="5">Acra3RX</strain>
        <tissue evidence="5">Leaf</tissue>
    </source>
</reference>
<evidence type="ECO:0000256" key="2">
    <source>
        <dbReference type="SAM" id="MobiDB-lite"/>
    </source>
</evidence>
<evidence type="ECO:0000256" key="3">
    <source>
        <dbReference type="SAM" id="SignalP"/>
    </source>
</evidence>
<feature type="signal peptide" evidence="3">
    <location>
        <begin position="1"/>
        <end position="26"/>
    </location>
</feature>
<dbReference type="PANTHER" id="PTHR31731">
    <property type="match status" value="1"/>
</dbReference>
<gene>
    <name evidence="5" type="ORF">QN277_006036</name>
</gene>
<feature type="domain" description="Bifunctional inhibitor/plant lipid transfer protein/seed storage helical" evidence="4">
    <location>
        <begin position="26"/>
        <end position="199"/>
    </location>
</feature>
<dbReference type="PRINTS" id="PR01217">
    <property type="entry name" value="PRICHEXTENSN"/>
</dbReference>
<proteinExistence type="inferred from homology"/>
<dbReference type="PROSITE" id="PS51257">
    <property type="entry name" value="PROKAR_LIPOPROTEIN"/>
    <property type="match status" value="1"/>
</dbReference>
<comment type="similarity">
    <text evidence="1">Belongs to the plant LTP family. PEARLI1 subfamily.</text>
</comment>
<evidence type="ECO:0000313" key="6">
    <source>
        <dbReference type="Proteomes" id="UP001293593"/>
    </source>
</evidence>
<sequence>MASKARATSLLLTLNLLLLFITLGSCGRPPSCAQPPSPPPPPSSPPSPPPPPPSPPSPPPPPSSPPSPPPPPSSPPSPPPPPSSPPSPPPPPSSPPSPPPPPSSPPSPPPPPSSPQGSCPIDVLKLGVCADLLNSVNVTIGSPPATPCCSLLSGLVDLDAAVCLCGAITADVLGINVDVQVALSLILNDCGKNAPGFQCKNN</sequence>
<dbReference type="EMBL" id="JAWXYG010000011">
    <property type="protein sequence ID" value="KAK4259735.1"/>
    <property type="molecule type" value="Genomic_DNA"/>
</dbReference>
<dbReference type="SMART" id="SM00499">
    <property type="entry name" value="AAI"/>
    <property type="match status" value="1"/>
</dbReference>
<comment type="caution">
    <text evidence="5">The sequence shown here is derived from an EMBL/GenBank/DDBJ whole genome shotgun (WGS) entry which is preliminary data.</text>
</comment>
<accession>A0AAE1MBV5</accession>
<protein>
    <recommendedName>
        <fullName evidence="4">Bifunctional inhibitor/plant lipid transfer protein/seed storage helical domain-containing protein</fullName>
    </recommendedName>
</protein>